<keyword evidence="4" id="KW-0418">Kinase</keyword>
<gene>
    <name evidence="7" type="ORF">BB559_004620</name>
</gene>
<dbReference type="GO" id="GO:0005524">
    <property type="term" value="F:ATP binding"/>
    <property type="evidence" value="ECO:0007669"/>
    <property type="project" value="UniProtKB-KW"/>
</dbReference>
<comment type="caution">
    <text evidence="7">The sequence shown here is derived from an EMBL/GenBank/DDBJ whole genome shotgun (WGS) entry which is preliminary data.</text>
</comment>
<evidence type="ECO:0000256" key="4">
    <source>
        <dbReference type="ARBA" id="ARBA00022777"/>
    </source>
</evidence>
<reference evidence="7 8" key="1">
    <citation type="journal article" date="2018" name="MBio">
        <title>Comparative Genomics Reveals the Core Gene Toolbox for the Fungus-Insect Symbiosis.</title>
        <authorList>
            <person name="Wang Y."/>
            <person name="Stata M."/>
            <person name="Wang W."/>
            <person name="Stajich J.E."/>
            <person name="White M.M."/>
            <person name="Moncalvo J.M."/>
        </authorList>
    </citation>
    <scope>NUCLEOTIDE SEQUENCE [LARGE SCALE GENOMIC DNA]</scope>
    <source>
        <strain evidence="7 8">AUS-77-4</strain>
    </source>
</reference>
<proteinExistence type="predicted"/>
<dbReference type="Gene3D" id="3.20.20.140">
    <property type="entry name" value="Metal-dependent hydrolases"/>
    <property type="match status" value="1"/>
</dbReference>
<name>A0A2T9YDR5_9FUNG</name>
<dbReference type="Pfam" id="PF01876">
    <property type="entry name" value="RNase_P_p30"/>
    <property type="match status" value="1"/>
</dbReference>
<dbReference type="Gene3D" id="1.10.510.10">
    <property type="entry name" value="Transferase(Phosphotransferase) domain 1"/>
    <property type="match status" value="1"/>
</dbReference>
<dbReference type="InterPro" id="IPR000719">
    <property type="entry name" value="Prot_kinase_dom"/>
</dbReference>
<dbReference type="Gene3D" id="3.30.200.20">
    <property type="entry name" value="Phosphorylase Kinase, domain 1"/>
    <property type="match status" value="1"/>
</dbReference>
<feature type="domain" description="Protein kinase" evidence="6">
    <location>
        <begin position="371"/>
        <end position="633"/>
    </location>
</feature>
<keyword evidence="8" id="KW-1185">Reference proteome</keyword>
<evidence type="ECO:0000256" key="1">
    <source>
        <dbReference type="ARBA" id="ARBA00022679"/>
    </source>
</evidence>
<evidence type="ECO:0000313" key="8">
    <source>
        <dbReference type="Proteomes" id="UP000245699"/>
    </source>
</evidence>
<dbReference type="SUPFAM" id="SSF89550">
    <property type="entry name" value="PHP domain-like"/>
    <property type="match status" value="1"/>
</dbReference>
<keyword evidence="2" id="KW-0819">tRNA processing</keyword>
<evidence type="ECO:0000256" key="2">
    <source>
        <dbReference type="ARBA" id="ARBA00022694"/>
    </source>
</evidence>
<dbReference type="Proteomes" id="UP000245699">
    <property type="component" value="Unassembled WGS sequence"/>
</dbReference>
<evidence type="ECO:0000256" key="5">
    <source>
        <dbReference type="ARBA" id="ARBA00022840"/>
    </source>
</evidence>
<evidence type="ECO:0000256" key="3">
    <source>
        <dbReference type="ARBA" id="ARBA00022741"/>
    </source>
</evidence>
<dbReference type="PROSITE" id="PS50011">
    <property type="entry name" value="PROTEIN_KINASE_DOM"/>
    <property type="match status" value="1"/>
</dbReference>
<dbReference type="GO" id="GO:0004674">
    <property type="term" value="F:protein serine/threonine kinase activity"/>
    <property type="evidence" value="ECO:0007669"/>
    <property type="project" value="TreeGrafter"/>
</dbReference>
<keyword evidence="1" id="KW-0808">Transferase</keyword>
<dbReference type="Pfam" id="PF00069">
    <property type="entry name" value="Pkinase"/>
    <property type="match status" value="1"/>
</dbReference>
<dbReference type="SMART" id="SM00220">
    <property type="entry name" value="S_TKc"/>
    <property type="match status" value="1"/>
</dbReference>
<dbReference type="GO" id="GO:0008033">
    <property type="term" value="P:tRNA processing"/>
    <property type="evidence" value="ECO:0007669"/>
    <property type="project" value="UniProtKB-KW"/>
</dbReference>
<dbReference type="AlphaFoldDB" id="A0A2T9YDR5"/>
<dbReference type="SUPFAM" id="SSF56112">
    <property type="entry name" value="Protein kinase-like (PK-like)"/>
    <property type="match status" value="1"/>
</dbReference>
<dbReference type="InterPro" id="IPR016195">
    <property type="entry name" value="Pol/histidinol_Pase-like"/>
</dbReference>
<keyword evidence="3" id="KW-0547">Nucleotide-binding</keyword>
<evidence type="ECO:0000313" key="7">
    <source>
        <dbReference type="EMBL" id="PVU90439.1"/>
    </source>
</evidence>
<dbReference type="InterPro" id="IPR011009">
    <property type="entry name" value="Kinase-like_dom_sf"/>
</dbReference>
<evidence type="ECO:0000259" key="6">
    <source>
        <dbReference type="PROSITE" id="PS50011"/>
    </source>
</evidence>
<dbReference type="OrthoDB" id="4062651at2759"/>
<dbReference type="PROSITE" id="PS00108">
    <property type="entry name" value="PROTEIN_KINASE_ST"/>
    <property type="match status" value="1"/>
</dbReference>
<accession>A0A2T9YDR5</accession>
<sequence>MFIDLNIPIPQSFNTKIPTLNDWDPIIKTINEAKKLGYKTVALNQSVNGKFFPTILDSWKNFPQIPNMSLSWKDPQFDFNKFQSSLVVLRRLTIRISDPSQNYGLTSNNTTLGEYDIVAVAVDNEKTFMTACGGNYESIDIISLDVDTRLSFIIKQKAVAMAIEKGYFFELPYNSLLGSGSASESSWAKKMWLANAMNLVRSSRGKGLVVTSNAPDYFALRMPYDITNLMTITGLNSSLSKLSVTEYPRLCILHSINRRFAQKSAIIAKPITIDNKSIIDETDDSTDIKDLNAYIKADLIALCKERGLTIEGTKESLIEQLVLWMNRCIPVPVPSIPTLEMLHEIDKSTQPAIKSWLDTLDPKITIPESSLVLGKKIGSGGFKDCFEGKLMGETVAVAKFKGVGLSYSDLCEIDNEVNVLKQLYHENITKFIGLSYIQEQLCIVSELCENGDLYDYMHGNPNKSFNQQVSYIHDISIGVSYLHSRHPSIIHRDLKPMNILISRNNRAKITDFGLAKVREKRGTMLHTACGTPNWQAPEFWSSNPVYNEKVDVYACALLFWEILQWTPGLYPYNNLNEHEIYYNVKKLHYRPQVSNLYNQYPKKLVNLITEMWDPEPDSRPSMSLVVECINEYFV</sequence>
<protein>
    <recommendedName>
        <fullName evidence="6">Protein kinase domain-containing protein</fullName>
    </recommendedName>
</protein>
<dbReference type="InterPro" id="IPR051681">
    <property type="entry name" value="Ser/Thr_Kinases-Pseudokinases"/>
</dbReference>
<dbReference type="InterPro" id="IPR002738">
    <property type="entry name" value="RNase_P_p30"/>
</dbReference>
<organism evidence="7 8">
    <name type="scientific">Furculomyces boomerangus</name>
    <dbReference type="NCBI Taxonomy" id="61424"/>
    <lineage>
        <taxon>Eukaryota</taxon>
        <taxon>Fungi</taxon>
        <taxon>Fungi incertae sedis</taxon>
        <taxon>Zoopagomycota</taxon>
        <taxon>Kickxellomycotina</taxon>
        <taxon>Harpellomycetes</taxon>
        <taxon>Harpellales</taxon>
        <taxon>Harpellaceae</taxon>
        <taxon>Furculomyces</taxon>
    </lineage>
</organism>
<dbReference type="PANTHER" id="PTHR44329">
    <property type="entry name" value="SERINE/THREONINE-PROTEIN KINASE TNNI3K-RELATED"/>
    <property type="match status" value="1"/>
</dbReference>
<dbReference type="EMBL" id="MBFT01000482">
    <property type="protein sequence ID" value="PVU90439.1"/>
    <property type="molecule type" value="Genomic_DNA"/>
</dbReference>
<dbReference type="PANTHER" id="PTHR44329:SF288">
    <property type="entry name" value="MITOGEN-ACTIVATED PROTEIN KINASE KINASE KINASE 20"/>
    <property type="match status" value="1"/>
</dbReference>
<dbReference type="STRING" id="61424.A0A2T9YDR5"/>
<keyword evidence="5" id="KW-0067">ATP-binding</keyword>
<dbReference type="InterPro" id="IPR008271">
    <property type="entry name" value="Ser/Thr_kinase_AS"/>
</dbReference>